<sequence length="84" mass="9335">MSGNEPERENSLTQSVILFIVFFAIFLGGVFAFSFGSLHNVWPFAIGIALFFLSVWIPQTFMGRSDTGSDAEVATEHRKPVRGH</sequence>
<evidence type="ECO:0000256" key="1">
    <source>
        <dbReference type="SAM" id="MobiDB-lite"/>
    </source>
</evidence>
<protein>
    <submittedName>
        <fullName evidence="3">Uncharacterized protein</fullName>
    </submittedName>
</protein>
<dbReference type="Proteomes" id="UP001185069">
    <property type="component" value="Unassembled WGS sequence"/>
</dbReference>
<keyword evidence="2" id="KW-1133">Transmembrane helix</keyword>
<dbReference type="EMBL" id="JAVDQF010000001">
    <property type="protein sequence ID" value="MDR6269002.1"/>
    <property type="molecule type" value="Genomic_DNA"/>
</dbReference>
<name>A0ABU1J995_9MICC</name>
<keyword evidence="2" id="KW-0812">Transmembrane</keyword>
<evidence type="ECO:0000313" key="3">
    <source>
        <dbReference type="EMBL" id="MDR6269002.1"/>
    </source>
</evidence>
<comment type="caution">
    <text evidence="3">The sequence shown here is derived from an EMBL/GenBank/DDBJ whole genome shotgun (WGS) entry which is preliminary data.</text>
</comment>
<feature type="region of interest" description="Disordered" evidence="1">
    <location>
        <begin position="62"/>
        <end position="84"/>
    </location>
</feature>
<reference evidence="3 4" key="1">
    <citation type="submission" date="2023-07" db="EMBL/GenBank/DDBJ databases">
        <title>Sequencing the genomes of 1000 actinobacteria strains.</title>
        <authorList>
            <person name="Klenk H.-P."/>
        </authorList>
    </citation>
    <scope>NUCLEOTIDE SEQUENCE [LARGE SCALE GENOMIC DNA]</scope>
    <source>
        <strain evidence="3 4">DSM 14555</strain>
    </source>
</reference>
<keyword evidence="4" id="KW-1185">Reference proteome</keyword>
<dbReference type="RefSeq" id="WP_309796998.1">
    <property type="nucleotide sequence ID" value="NZ_BAAAHY010000001.1"/>
</dbReference>
<proteinExistence type="predicted"/>
<feature type="transmembrane region" description="Helical" evidence="2">
    <location>
        <begin position="41"/>
        <end position="57"/>
    </location>
</feature>
<feature type="transmembrane region" description="Helical" evidence="2">
    <location>
        <begin position="12"/>
        <end position="35"/>
    </location>
</feature>
<evidence type="ECO:0000313" key="4">
    <source>
        <dbReference type="Proteomes" id="UP001185069"/>
    </source>
</evidence>
<evidence type="ECO:0000256" key="2">
    <source>
        <dbReference type="SAM" id="Phobius"/>
    </source>
</evidence>
<accession>A0ABU1J995</accession>
<gene>
    <name evidence="3" type="ORF">JOE69_001240</name>
</gene>
<organism evidence="3 4">
    <name type="scientific">Arthrobacter russicus</name>
    <dbReference type="NCBI Taxonomy" id="172040"/>
    <lineage>
        <taxon>Bacteria</taxon>
        <taxon>Bacillati</taxon>
        <taxon>Actinomycetota</taxon>
        <taxon>Actinomycetes</taxon>
        <taxon>Micrococcales</taxon>
        <taxon>Micrococcaceae</taxon>
        <taxon>Arthrobacter</taxon>
    </lineage>
</organism>
<keyword evidence="2" id="KW-0472">Membrane</keyword>